<evidence type="ECO:0000256" key="7">
    <source>
        <dbReference type="SAM" id="MobiDB-lite"/>
    </source>
</evidence>
<dbReference type="InterPro" id="IPR011047">
    <property type="entry name" value="Quinoprotein_ADH-like_sf"/>
</dbReference>
<feature type="compositionally biased region" description="Low complexity" evidence="7">
    <location>
        <begin position="1636"/>
        <end position="1721"/>
    </location>
</feature>
<dbReference type="InterPro" id="IPR051836">
    <property type="entry name" value="Kremen_rcpt"/>
</dbReference>
<gene>
    <name evidence="10" type="ORF">SEUCBS140593_005820</name>
</gene>
<keyword evidence="2" id="KW-0812">Transmembrane</keyword>
<evidence type="ECO:0000313" key="10">
    <source>
        <dbReference type="EMBL" id="CAK7225196.1"/>
    </source>
</evidence>
<evidence type="ECO:0000313" key="11">
    <source>
        <dbReference type="Proteomes" id="UP001642482"/>
    </source>
</evidence>
<keyword evidence="11" id="KW-1185">Reference proteome</keyword>
<feature type="domain" description="WSC" evidence="9">
    <location>
        <begin position="918"/>
        <end position="1013"/>
    </location>
</feature>
<protein>
    <recommendedName>
        <fullName evidence="9">WSC domain-containing protein</fullName>
    </recommendedName>
</protein>
<dbReference type="PANTHER" id="PTHR24269:SF16">
    <property type="entry name" value="PROTEIN SLG1"/>
    <property type="match status" value="1"/>
</dbReference>
<reference evidence="10 11" key="1">
    <citation type="submission" date="2024-01" db="EMBL/GenBank/DDBJ databases">
        <authorList>
            <person name="Allen C."/>
            <person name="Tagirdzhanova G."/>
        </authorList>
    </citation>
    <scope>NUCLEOTIDE SEQUENCE [LARGE SCALE GENOMIC DNA]</scope>
</reference>
<feature type="domain" description="WSC" evidence="9">
    <location>
        <begin position="1162"/>
        <end position="1254"/>
    </location>
</feature>
<feature type="domain" description="WSC" evidence="9">
    <location>
        <begin position="1039"/>
        <end position="1131"/>
    </location>
</feature>
<evidence type="ECO:0000256" key="4">
    <source>
        <dbReference type="ARBA" id="ARBA00022989"/>
    </source>
</evidence>
<keyword evidence="4" id="KW-1133">Transmembrane helix</keyword>
<feature type="domain" description="WSC" evidence="9">
    <location>
        <begin position="1413"/>
        <end position="1509"/>
    </location>
</feature>
<evidence type="ECO:0000256" key="6">
    <source>
        <dbReference type="ARBA" id="ARBA00023180"/>
    </source>
</evidence>
<evidence type="ECO:0000256" key="3">
    <source>
        <dbReference type="ARBA" id="ARBA00022729"/>
    </source>
</evidence>
<dbReference type="Gene3D" id="2.60.40.10">
    <property type="entry name" value="Immunoglobulins"/>
    <property type="match status" value="2"/>
</dbReference>
<keyword evidence="3 8" id="KW-0732">Signal</keyword>
<dbReference type="PROSITE" id="PS51212">
    <property type="entry name" value="WSC"/>
    <property type="match status" value="6"/>
</dbReference>
<dbReference type="InterPro" id="IPR013783">
    <property type="entry name" value="Ig-like_fold"/>
</dbReference>
<feature type="chain" id="PRO_5047245643" description="WSC domain-containing protein" evidence="8">
    <location>
        <begin position="21"/>
        <end position="1915"/>
    </location>
</feature>
<feature type="signal peptide" evidence="8">
    <location>
        <begin position="1"/>
        <end position="20"/>
    </location>
</feature>
<evidence type="ECO:0000256" key="1">
    <source>
        <dbReference type="ARBA" id="ARBA00004167"/>
    </source>
</evidence>
<dbReference type="SUPFAM" id="SSF50998">
    <property type="entry name" value="Quinoprotein alcohol dehydrogenase-like"/>
    <property type="match status" value="1"/>
</dbReference>
<keyword evidence="6" id="KW-0325">Glycoprotein</keyword>
<sequence>MKTTAIVAAALSMLVPLSSGLASTDTITWGGDNTRTGYQTNHNMDPAIVGSEDFAQIFKTALPGNYNGAAEQIFSQPLVYTPSTSTTQYVYFATTQNNVYKLDAKTGEILLSRNLAIPFLTADLDGCVDINPLIGVTSTGVIDPDTDTLYLMSKTYANQTGGNGAQGKPNGRYYLHAIDVNDLTERANFPVNLEGIVARNNPVRSFNGGIQHQRPGLLNSGQYIYAGFASHCVQYNFTGWLMGFDKTTGAVVERYATEGEGVPNTTPGGGIWMSGGGLASDDQGSLFFGTGNGFASQLSTIPVEGRDPPTALEEAAVHMTLNDDGSVTIVDFFMPQEKQALDGADKDLGTSPLELLPSEFSCGSITHMGVITGKSGKTYFLNLDDLGGYRTGPDSGDRVIQVYQNENSVYAGAGVYPLEGGYIYINVIQYPTHVFKFSCVNGVPSFTKVADSPEDNAYTLGVSHGTVTSLNGEEGTGLLWTTDVQGNNLRIYNAVPENGYLTEIRNFSVPGTTKFTRAVFGDGRMYMGTTQGYVYGFGAPTTPPLNCSTPVNFGSLDIVDAGVTVQVNCTAVIATTINSLQLTDADFTISSTATFPKTLAAGASFSFTAQFKPTTVGLLTGTVSIATTNGVTGYSSTTSVLLEGTGLSAGALLSISPTELTFTNVVLGANPGGIEEPVIFSNLGNSTLTISDIQFSQTSSTGPWEEGTATSNGTEIGAFTLSGLPSSIAALGGETVEVTFNPTVGGNYTLYVQVLTNGGNQTFHIDANAGPGPTCLLEFQTPDGLSWVKYEKNMNFTFGNVTENTSLTLLLRVTNNGTSDAVPLSLTVSKPPFGVAGIIGAANQIDLAEGTILNPGQSATASLYCAVPKEQWNTDTYYGAANWTMNTNDPNWDKQYIQFSCEAVSEQAPPLQSDGQGVYRYVGCFKENNPGRQLTNELYSSTNNTAAMCIAACAAGGYTYCGTQYNSECWAGNTIPVQEVDDDDCNYPCSGSVNQICGGNGVGADAGGAYISLYAVDGANTNASTGAPSGPVVNPGDYGYVSLGCYHEPSTSRALANQLTVSSQTVDTCLAAAAEGGYQYAGLEYGGECWVGASLSSGATLVNVTTCTMTCNNNQSEYCGGSLLLNVYELNGTAILPSGTSTSGSSTPTSTGGPFINPGADGYQYIGCWNEPSTGRAFANQLTNSPETVDNCLAAAAEGGYTYAGLEYGGECWVGNTINSGASKAASTACTMTCNGNTTELCGGSLLLDVYQFNATAAVSSAKAASTASTSTTLTKSGASTVTTSKTTTTTSTSTTAAHTTKPTVGNWVYQGCYTEGSTGRALAALSETNNEMTYEECAAYCSAYAFFGVEYGDQCYCGNYLTTGSNKTSESDCSTYCAGDSSELCGAGNRLNVYYQTGKQTGPPVAQARVGAFAYLGCYSEGTAARALASASFSSANMTQEACATYCTSGTKTNYTLFGVEYSTQCYCGNALSAGSTLQAASACDMACGGSAYELCGGPSLLNVYTYSPQAELSSSSSSSSAASSSSIKGTSSSLSSGVTSSSHLVSSTASAPASGLLGLSPTPKSNSSSAAVSASATSSSASVSSTSSASGASSSSSSSSSSTSSAKSSSAALSSSSSAASSSSSSLALSSAKASSTSSSAVEKSLSSSVVKSSSTDASTGSSAPAKSSSALSSTKASPSNSSSSSTVASTFSSVSQSASHSPSSLSSSSSSSAAATTSGGIKKVSQPTLSPTPSASSTSSSSVVVSSAKAADSSSVQKNTSSTASPVTSSAPSSLSSSPVKPVLTTSSSTFASPSPGARHQPVVAQGNANFTIVNCFLEPSSGHLLSDLIAQNSTSMTVQMCLGFCDPYVYAGLENGDQCWCSNALNLNGSGIGTPGSAINETQCNVVCPGNATEYCGAEDKLLVYNLTRID</sequence>
<proteinExistence type="predicted"/>
<accession>A0ABP0C0P5</accession>
<feature type="region of interest" description="Disordered" evidence="7">
    <location>
        <begin position="1583"/>
        <end position="1607"/>
    </location>
</feature>
<feature type="domain" description="WSC" evidence="9">
    <location>
        <begin position="1813"/>
        <end position="1912"/>
    </location>
</feature>
<comment type="subcellular location">
    <subcellularLocation>
        <location evidence="1">Membrane</location>
        <topology evidence="1">Single-pass membrane protein</topology>
    </subcellularLocation>
</comment>
<dbReference type="EMBL" id="CAWUHD010000059">
    <property type="protein sequence ID" value="CAK7225196.1"/>
    <property type="molecule type" value="Genomic_DNA"/>
</dbReference>
<feature type="domain" description="WSC" evidence="9">
    <location>
        <begin position="1307"/>
        <end position="1398"/>
    </location>
</feature>
<name>A0ABP0C0P5_9PEZI</name>
<comment type="caution">
    <text evidence="10">The sequence shown here is derived from an EMBL/GenBank/DDBJ whole genome shotgun (WGS) entry which is preliminary data.</text>
</comment>
<feature type="compositionally biased region" description="Low complexity" evidence="7">
    <location>
        <begin position="1728"/>
        <end position="1793"/>
    </location>
</feature>
<evidence type="ECO:0000256" key="2">
    <source>
        <dbReference type="ARBA" id="ARBA00022692"/>
    </source>
</evidence>
<dbReference type="Proteomes" id="UP001642482">
    <property type="component" value="Unassembled WGS sequence"/>
</dbReference>
<evidence type="ECO:0000256" key="8">
    <source>
        <dbReference type="SAM" id="SignalP"/>
    </source>
</evidence>
<evidence type="ECO:0000256" key="5">
    <source>
        <dbReference type="ARBA" id="ARBA00023136"/>
    </source>
</evidence>
<dbReference type="PANTHER" id="PTHR24269">
    <property type="entry name" value="KREMEN PROTEIN"/>
    <property type="match status" value="1"/>
</dbReference>
<organism evidence="10 11">
    <name type="scientific">Sporothrix eucalyptigena</name>
    <dbReference type="NCBI Taxonomy" id="1812306"/>
    <lineage>
        <taxon>Eukaryota</taxon>
        <taxon>Fungi</taxon>
        <taxon>Dikarya</taxon>
        <taxon>Ascomycota</taxon>
        <taxon>Pezizomycotina</taxon>
        <taxon>Sordariomycetes</taxon>
        <taxon>Sordariomycetidae</taxon>
        <taxon>Ophiostomatales</taxon>
        <taxon>Ophiostomataceae</taxon>
        <taxon>Sporothrix</taxon>
    </lineage>
</organism>
<evidence type="ECO:0000259" key="9">
    <source>
        <dbReference type="PROSITE" id="PS51212"/>
    </source>
</evidence>
<dbReference type="InterPro" id="IPR002889">
    <property type="entry name" value="WSC_carb-bd"/>
</dbReference>
<feature type="region of interest" description="Disordered" evidence="7">
    <location>
        <begin position="1636"/>
        <end position="1803"/>
    </location>
</feature>
<dbReference type="SMART" id="SM00321">
    <property type="entry name" value="WSC"/>
    <property type="match status" value="6"/>
</dbReference>
<dbReference type="Pfam" id="PF01822">
    <property type="entry name" value="WSC"/>
    <property type="match status" value="6"/>
</dbReference>
<keyword evidence="5" id="KW-0472">Membrane</keyword>